<proteinExistence type="predicted"/>
<evidence type="ECO:0000313" key="2">
    <source>
        <dbReference type="Proteomes" id="UP000003330"/>
    </source>
</evidence>
<gene>
    <name evidence="1" type="ORF">STRIC_1829</name>
</gene>
<dbReference type="Proteomes" id="UP000003330">
    <property type="component" value="Unassembled WGS sequence"/>
</dbReference>
<keyword evidence="2" id="KW-1185">Reference proteome</keyword>
<sequence>MKKILKIDSFKEMLPQDTVSFADKCLDNKEKTKSFFLRKLKVKNHSSFLYLY</sequence>
<name>G5K4U2_9STRE</name>
<accession>G5K4U2</accession>
<dbReference type="AlphaFoldDB" id="G5K4U2"/>
<organism evidence="1 2">
    <name type="scientific">Streptococcus ictaluri 707-05</name>
    <dbReference type="NCBI Taxonomy" id="764299"/>
    <lineage>
        <taxon>Bacteria</taxon>
        <taxon>Bacillati</taxon>
        <taxon>Bacillota</taxon>
        <taxon>Bacilli</taxon>
        <taxon>Lactobacillales</taxon>
        <taxon>Streptococcaceae</taxon>
        <taxon>Streptococcus</taxon>
    </lineage>
</organism>
<reference evidence="1 2" key="1">
    <citation type="journal article" date="2014" name="Int. J. Syst. Evol. Microbiol.">
        <title>Phylogenomics and the dynamic genome evolution of the genus Streptococcus.</title>
        <authorList>
            <consortium name="The Broad Institute Genome Sequencing Platform"/>
            <person name="Richards V.P."/>
            <person name="Palmer S.R."/>
            <person name="Pavinski Bitar P.D."/>
            <person name="Qin X."/>
            <person name="Weinstock G.M."/>
            <person name="Highlander S.K."/>
            <person name="Town C.D."/>
            <person name="Burne R.A."/>
            <person name="Stanhope M.J."/>
        </authorList>
    </citation>
    <scope>NUCLEOTIDE SEQUENCE [LARGE SCALE GENOMIC DNA]</scope>
    <source>
        <strain evidence="1 2">707-05</strain>
    </source>
</reference>
<protein>
    <submittedName>
        <fullName evidence="1">Uncharacterized protein</fullName>
    </submittedName>
</protein>
<evidence type="ECO:0000313" key="1">
    <source>
        <dbReference type="EMBL" id="EHI69250.1"/>
    </source>
</evidence>
<dbReference type="EMBL" id="AEUX02000007">
    <property type="protein sequence ID" value="EHI69250.1"/>
    <property type="molecule type" value="Genomic_DNA"/>
</dbReference>
<comment type="caution">
    <text evidence="1">The sequence shown here is derived from an EMBL/GenBank/DDBJ whole genome shotgun (WGS) entry which is preliminary data.</text>
</comment>